<proteinExistence type="predicted"/>
<dbReference type="Proteomes" id="UP000075880">
    <property type="component" value="Unassembled WGS sequence"/>
</dbReference>
<evidence type="ECO:0000313" key="2">
    <source>
        <dbReference type="Proteomes" id="UP000075880"/>
    </source>
</evidence>
<accession>A0AAG5CT10</accession>
<evidence type="ECO:0000313" key="1">
    <source>
        <dbReference type="EnsemblMetazoa" id="ENSAATROPP001698"/>
    </source>
</evidence>
<sequence>HFVRHTVRSRVARGAFAHRAPRIDAITKKTSLSRRQTGHAEKVAKWHVSRGANDTAKTLDSLFKILFSKKSLRRVVVFQWHITMYPHTAPKTFGTALEQ</sequence>
<dbReference type="AlphaFoldDB" id="A0AAG5CT10"/>
<organism evidence="1 2">
    <name type="scientific">Anopheles atroparvus</name>
    <name type="common">European mosquito</name>
    <dbReference type="NCBI Taxonomy" id="41427"/>
    <lineage>
        <taxon>Eukaryota</taxon>
        <taxon>Metazoa</taxon>
        <taxon>Ecdysozoa</taxon>
        <taxon>Arthropoda</taxon>
        <taxon>Hexapoda</taxon>
        <taxon>Insecta</taxon>
        <taxon>Pterygota</taxon>
        <taxon>Neoptera</taxon>
        <taxon>Endopterygota</taxon>
        <taxon>Diptera</taxon>
        <taxon>Nematocera</taxon>
        <taxon>Culicoidea</taxon>
        <taxon>Culicidae</taxon>
        <taxon>Anophelinae</taxon>
        <taxon>Anopheles</taxon>
    </lineage>
</organism>
<reference evidence="1" key="1">
    <citation type="submission" date="2024-04" db="UniProtKB">
        <authorList>
            <consortium name="EnsemblMetazoa"/>
        </authorList>
    </citation>
    <scope>IDENTIFICATION</scope>
    <source>
        <strain evidence="1">EBRO</strain>
    </source>
</reference>
<dbReference type="EnsemblMetazoa" id="ENSAATROPT001767">
    <property type="protein sequence ID" value="ENSAATROPP001698"/>
    <property type="gene ID" value="ENSAATROPG001393"/>
</dbReference>
<keyword evidence="2" id="KW-1185">Reference proteome</keyword>
<name>A0AAG5CT10_ANOAO</name>
<protein>
    <submittedName>
        <fullName evidence="1">Uncharacterized protein</fullName>
    </submittedName>
</protein>